<evidence type="ECO:0000313" key="1">
    <source>
        <dbReference type="EMBL" id="WOK07010.1"/>
    </source>
</evidence>
<dbReference type="NCBIfam" id="NF033709">
    <property type="entry name" value="PorV_fam"/>
    <property type="match status" value="1"/>
</dbReference>
<sequence>MRGSHLNTLGIILLLLLVMTDAGYAQIGGQDSFQFLNTPVNARVAALGGYNVSQNRGDLNWVFYNPALLDSVAAGDISISYVNFYGGSKYSQVAYAFDTKAVGKAAVGLTHLSHGNFDSYDEAGNYLGTFNASEYAVRVSLSHRMGPFLMGVAPQLAVSSIAGFRSSALMADIGGVFQHPRKQLSVGLVIKNAGFALGRYAEEKTSLAFDVQLGMSFKPEQMPVIFTFTGTNLPKQNLVYFEPDSRLNFNEAVPGTFTKIFSRVNIGTEFLFGPNFHVLAGYNHRIRRELRLEQAGGSAGFSVGVWIKIKSFELTIARSHYHVVGGNTHFTVSHNVNRLFHKRKSAS</sequence>
<evidence type="ECO:0000313" key="2">
    <source>
        <dbReference type="Proteomes" id="UP001302349"/>
    </source>
</evidence>
<proteinExistence type="predicted"/>
<dbReference type="EMBL" id="CP136051">
    <property type="protein sequence ID" value="WOK07010.1"/>
    <property type="molecule type" value="Genomic_DNA"/>
</dbReference>
<gene>
    <name evidence="1" type="primary">porQ</name>
    <name evidence="1" type="ORF">RT717_00040</name>
</gene>
<keyword evidence="2" id="KW-1185">Reference proteome</keyword>
<accession>A0ABZ0IRL8</accession>
<protein>
    <submittedName>
        <fullName evidence="1">Type IX secretion system protein PorQ</fullName>
    </submittedName>
</protein>
<dbReference type="Proteomes" id="UP001302349">
    <property type="component" value="Chromosome"/>
</dbReference>
<name>A0ABZ0IRL8_9BACT</name>
<organism evidence="1 2">
    <name type="scientific">Imperialibacter roseus</name>
    <dbReference type="NCBI Taxonomy" id="1324217"/>
    <lineage>
        <taxon>Bacteria</taxon>
        <taxon>Pseudomonadati</taxon>
        <taxon>Bacteroidota</taxon>
        <taxon>Cytophagia</taxon>
        <taxon>Cytophagales</taxon>
        <taxon>Flammeovirgaceae</taxon>
        <taxon>Imperialibacter</taxon>
    </lineage>
</organism>
<reference evidence="1 2" key="1">
    <citation type="journal article" date="2023" name="Microbiol. Resour. Announc.">
        <title>Complete Genome Sequence of Imperialibacter roseus strain P4T.</title>
        <authorList>
            <person name="Tizabi D.R."/>
            <person name="Bachvaroff T."/>
            <person name="Hill R.T."/>
        </authorList>
    </citation>
    <scope>NUCLEOTIDE SEQUENCE [LARGE SCALE GENOMIC DNA]</scope>
    <source>
        <strain evidence="1 2">P4T</strain>
    </source>
</reference>
<dbReference type="RefSeq" id="WP_317489699.1">
    <property type="nucleotide sequence ID" value="NZ_CP136051.1"/>
</dbReference>
<dbReference type="NCBIfam" id="NF033711">
    <property type="entry name" value="T9SS_PorQ"/>
    <property type="match status" value="1"/>
</dbReference>